<dbReference type="AlphaFoldDB" id="A0A2G5URF5"/>
<dbReference type="SMART" id="SM00225">
    <property type="entry name" value="BTB"/>
    <property type="match status" value="1"/>
</dbReference>
<dbReference type="InterPro" id="IPR000210">
    <property type="entry name" value="BTB/POZ_dom"/>
</dbReference>
<dbReference type="PROSITE" id="PS50097">
    <property type="entry name" value="BTB"/>
    <property type="match status" value="1"/>
</dbReference>
<feature type="domain" description="BTB" evidence="1">
    <location>
        <begin position="178"/>
        <end position="239"/>
    </location>
</feature>
<name>A0A2G5URF5_9PELO</name>
<evidence type="ECO:0000313" key="2">
    <source>
        <dbReference type="EMBL" id="PIC41961.1"/>
    </source>
</evidence>
<organism evidence="2 3">
    <name type="scientific">Caenorhabditis nigoni</name>
    <dbReference type="NCBI Taxonomy" id="1611254"/>
    <lineage>
        <taxon>Eukaryota</taxon>
        <taxon>Metazoa</taxon>
        <taxon>Ecdysozoa</taxon>
        <taxon>Nematoda</taxon>
        <taxon>Chromadorea</taxon>
        <taxon>Rhabditida</taxon>
        <taxon>Rhabditina</taxon>
        <taxon>Rhabditomorpha</taxon>
        <taxon>Rhabditoidea</taxon>
        <taxon>Rhabditidae</taxon>
        <taxon>Peloderinae</taxon>
        <taxon>Caenorhabditis</taxon>
    </lineage>
</organism>
<accession>A0A2G5URF5</accession>
<gene>
    <name evidence="2" type="primary">Cnig_chr_III.g9196</name>
    <name evidence="2" type="ORF">B9Z55_009196</name>
</gene>
<keyword evidence="3" id="KW-1185">Reference proteome</keyword>
<dbReference type="CDD" id="cd18186">
    <property type="entry name" value="BTB_POZ_ZBTB_KLHL-like"/>
    <property type="match status" value="1"/>
</dbReference>
<dbReference type="Pfam" id="PF00651">
    <property type="entry name" value="BTB"/>
    <property type="match status" value="1"/>
</dbReference>
<protein>
    <recommendedName>
        <fullName evidence="1">BTB domain-containing protein</fullName>
    </recommendedName>
</protein>
<dbReference type="Proteomes" id="UP000230233">
    <property type="component" value="Chromosome III"/>
</dbReference>
<dbReference type="STRING" id="1611254.A0A2G5URF5"/>
<dbReference type="EMBL" id="PDUG01000003">
    <property type="protein sequence ID" value="PIC41961.1"/>
    <property type="molecule type" value="Genomic_DNA"/>
</dbReference>
<reference evidence="3" key="1">
    <citation type="submission" date="2017-10" db="EMBL/GenBank/DDBJ databases">
        <title>Rapid genome shrinkage in a self-fertile nematode reveals novel sperm competition proteins.</title>
        <authorList>
            <person name="Yin D."/>
            <person name="Schwarz E.M."/>
            <person name="Thomas C.G."/>
            <person name="Felde R.L."/>
            <person name="Korf I.F."/>
            <person name="Cutter A.D."/>
            <person name="Schartner C.M."/>
            <person name="Ralston E.J."/>
            <person name="Meyer B.J."/>
            <person name="Haag E.S."/>
        </authorList>
    </citation>
    <scope>NUCLEOTIDE SEQUENCE [LARGE SCALE GENOMIC DNA]</scope>
    <source>
        <strain evidence="3">JU1422</strain>
    </source>
</reference>
<dbReference type="PANTHER" id="PTHR22744">
    <property type="entry name" value="HELIX LOOP HELIX PROTEIN 21-RELATED"/>
    <property type="match status" value="1"/>
</dbReference>
<sequence>MKIQNFSNKLLKMENHIVFKIYSTFKEHAQISCKQQTKVISHKSDQKVVTGITSVLETGEKDGIKHTWSGQVDTSQKASFIWKFDWEELKKQGCNRLVGHLIVTSCFASWNPQRVDINWTDTKHAVSVTVESGGFSSYTVLFEYKLTAHSAESHKPEKLFPPPEKISFDEIFVASDKTDVVLVVEGKKLNVNKTFLSIHSDYFSSLFSANFIEGQMKEIEIKEVSYEDFGLLLSSFHSNPHFPNDHTVEKLLEMANRFQVLSVIGIVEYHLLHISKIGYEKMLWLADEYMMPKLLERCIRQMDSFEKAGKLKMSPECEKLSDRTNSLIFKRLLEII</sequence>
<comment type="caution">
    <text evidence="2">The sequence shown here is derived from an EMBL/GenBank/DDBJ whole genome shotgun (WGS) entry which is preliminary data.</text>
</comment>
<dbReference type="SUPFAM" id="SSF54695">
    <property type="entry name" value="POZ domain"/>
    <property type="match status" value="1"/>
</dbReference>
<dbReference type="PANTHER" id="PTHR22744:SF14">
    <property type="entry name" value="BTB DOMAIN-CONTAINING PROTEIN-RELATED"/>
    <property type="match status" value="1"/>
</dbReference>
<dbReference type="InterPro" id="IPR011333">
    <property type="entry name" value="SKP1/BTB/POZ_sf"/>
</dbReference>
<evidence type="ECO:0000313" key="3">
    <source>
        <dbReference type="Proteomes" id="UP000230233"/>
    </source>
</evidence>
<proteinExistence type="predicted"/>
<evidence type="ECO:0000259" key="1">
    <source>
        <dbReference type="PROSITE" id="PS50097"/>
    </source>
</evidence>
<dbReference type="Gene3D" id="3.30.710.10">
    <property type="entry name" value="Potassium Channel Kv1.1, Chain A"/>
    <property type="match status" value="1"/>
</dbReference>
<dbReference type="OrthoDB" id="10027872at2759"/>